<comment type="similarity">
    <text evidence="2">Belongs to the class I fructose-bisphosphate aldolase family.</text>
</comment>
<name>A0ABR1FXQ5_AURAN</name>
<evidence type="ECO:0000256" key="4">
    <source>
        <dbReference type="ARBA" id="ARBA00023152"/>
    </source>
</evidence>
<dbReference type="NCBIfam" id="NF033379">
    <property type="entry name" value="FrucBisAld_I"/>
    <property type="match status" value="1"/>
</dbReference>
<sequence>MAAHHCFGAGADERRNWLSKEAKAELEGVVNYIATPGKGISACDESGRTINPRLEAVGLTPSEELRRCYRQTLFEAPGAPDYLTAVILDPETVKQCADDGTPFPALLKKRGLLPGVKPSLTVYKLPGTSGETCMQGLDGLALRCREYKAAGCTFAKWRSPLTIDVAQGTPSALAIETNMRDLARYALICQAEGLVPIVEPDLVLKGDHSLEDAVEANARVNMELFRACADYGVYLEGCILKTNLVNAGKDGATEYSLEDIADANLRMLRRVLPVAVKTVNYLSGGQDLEQASSRLAAINDLKKKRGGDKYAPWNLSFSWSACIQLPIFQLCKTETADASGLPRAAMQALYVKNLAVARDAALGKHAALPKKGWFGN</sequence>
<evidence type="ECO:0000256" key="3">
    <source>
        <dbReference type="ARBA" id="ARBA00013068"/>
    </source>
</evidence>
<dbReference type="EMBL" id="JBBJCI010000207">
    <property type="protein sequence ID" value="KAK7241017.1"/>
    <property type="molecule type" value="Genomic_DNA"/>
</dbReference>
<gene>
    <name evidence="6" type="primary">ALDOC</name>
    <name evidence="6" type="ORF">SO694_00054140</name>
</gene>
<dbReference type="Pfam" id="PF00274">
    <property type="entry name" value="Glycolytic"/>
    <property type="match status" value="1"/>
</dbReference>
<evidence type="ECO:0000313" key="7">
    <source>
        <dbReference type="Proteomes" id="UP001363151"/>
    </source>
</evidence>
<accession>A0ABR1FXQ5</accession>
<dbReference type="EC" id="4.1.2.13" evidence="3"/>
<dbReference type="InterPro" id="IPR013785">
    <property type="entry name" value="Aldolase_TIM"/>
</dbReference>
<comment type="pathway">
    <text evidence="1">Carbohydrate degradation; glycolysis; D-glyceraldehyde 3-phosphate and glycerone phosphate from D-glucose: step 4/4.</text>
</comment>
<proteinExistence type="inferred from homology"/>
<evidence type="ECO:0000256" key="1">
    <source>
        <dbReference type="ARBA" id="ARBA00004714"/>
    </source>
</evidence>
<comment type="caution">
    <text evidence="6">The sequence shown here is derived from an EMBL/GenBank/DDBJ whole genome shotgun (WGS) entry which is preliminary data.</text>
</comment>
<dbReference type="PANTHER" id="PTHR11627">
    <property type="entry name" value="FRUCTOSE-BISPHOSPHATE ALDOLASE"/>
    <property type="match status" value="1"/>
</dbReference>
<evidence type="ECO:0000313" key="6">
    <source>
        <dbReference type="EMBL" id="KAK7241017.1"/>
    </source>
</evidence>
<protein>
    <recommendedName>
        <fullName evidence="3">fructose-bisphosphate aldolase</fullName>
        <ecNumber evidence="3">4.1.2.13</ecNumber>
    </recommendedName>
</protein>
<reference evidence="6 7" key="1">
    <citation type="submission" date="2024-03" db="EMBL/GenBank/DDBJ databases">
        <title>Aureococcus anophagefferens CCMP1851 and Kratosvirus quantuckense: Draft genome of a second virus-susceptible host strain in the model system.</title>
        <authorList>
            <person name="Chase E."/>
            <person name="Truchon A.R."/>
            <person name="Schepens W."/>
            <person name="Wilhelm S.W."/>
        </authorList>
    </citation>
    <scope>NUCLEOTIDE SEQUENCE [LARGE SCALE GENOMIC DNA]</scope>
    <source>
        <strain evidence="6 7">CCMP1851</strain>
    </source>
</reference>
<evidence type="ECO:0000256" key="5">
    <source>
        <dbReference type="ARBA" id="ARBA00023239"/>
    </source>
</evidence>
<keyword evidence="7" id="KW-1185">Reference proteome</keyword>
<evidence type="ECO:0000256" key="2">
    <source>
        <dbReference type="ARBA" id="ARBA00010387"/>
    </source>
</evidence>
<keyword evidence="5" id="KW-0456">Lyase</keyword>
<dbReference type="Proteomes" id="UP001363151">
    <property type="component" value="Unassembled WGS sequence"/>
</dbReference>
<dbReference type="Gene3D" id="3.20.20.70">
    <property type="entry name" value="Aldolase class I"/>
    <property type="match status" value="1"/>
</dbReference>
<dbReference type="SUPFAM" id="SSF51569">
    <property type="entry name" value="Aldolase"/>
    <property type="match status" value="1"/>
</dbReference>
<organism evidence="6 7">
    <name type="scientific">Aureococcus anophagefferens</name>
    <name type="common">Harmful bloom alga</name>
    <dbReference type="NCBI Taxonomy" id="44056"/>
    <lineage>
        <taxon>Eukaryota</taxon>
        <taxon>Sar</taxon>
        <taxon>Stramenopiles</taxon>
        <taxon>Ochrophyta</taxon>
        <taxon>Pelagophyceae</taxon>
        <taxon>Pelagomonadales</taxon>
        <taxon>Pelagomonadaceae</taxon>
        <taxon>Aureococcus</taxon>
    </lineage>
</organism>
<dbReference type="InterPro" id="IPR000741">
    <property type="entry name" value="FBA_I"/>
</dbReference>
<keyword evidence="4" id="KW-0324">Glycolysis</keyword>